<comment type="function">
    <text evidence="3">NDH-1 shuttles electrons from NADH, via FMN and iron-sulfur (Fe-S) centers, to quinones in the respiratory chain. The immediate electron acceptor for the enzyme in this species is believed to be a menaquinone. Couples the redox reaction to proton translocation (for every two electrons transferred, four hydrogen ions are translocated across the cytoplasmic membrane), and thus conserves the redox energy in a proton gradient.</text>
</comment>
<evidence type="ECO:0000313" key="5">
    <source>
        <dbReference type="EMBL" id="CDO05836.1"/>
    </source>
</evidence>
<organism evidence="5 6">
    <name type="scientific">Mycolicibacterium cosmeticum</name>
    <dbReference type="NCBI Taxonomy" id="258533"/>
    <lineage>
        <taxon>Bacteria</taxon>
        <taxon>Bacillati</taxon>
        <taxon>Actinomycetota</taxon>
        <taxon>Actinomycetes</taxon>
        <taxon>Mycobacteriales</taxon>
        <taxon>Mycobacteriaceae</taxon>
        <taxon>Mycolicibacterium</taxon>
    </lineage>
</organism>
<dbReference type="SUPFAM" id="SSF143243">
    <property type="entry name" value="Nqo5-like"/>
    <property type="match status" value="1"/>
</dbReference>
<keyword evidence="3" id="KW-1003">Cell membrane</keyword>
<dbReference type="EC" id="7.1.1.-" evidence="3"/>
<dbReference type="NCBIfam" id="NF005856">
    <property type="entry name" value="PRK07785.1"/>
    <property type="match status" value="1"/>
</dbReference>
<dbReference type="GO" id="GO:0048038">
    <property type="term" value="F:quinone binding"/>
    <property type="evidence" value="ECO:0007669"/>
    <property type="project" value="UniProtKB-KW"/>
</dbReference>
<comment type="catalytic activity">
    <reaction evidence="3">
        <text>a quinone + NADH + 5 H(+)(in) = a quinol + NAD(+) + 4 H(+)(out)</text>
        <dbReference type="Rhea" id="RHEA:57888"/>
        <dbReference type="ChEBI" id="CHEBI:15378"/>
        <dbReference type="ChEBI" id="CHEBI:24646"/>
        <dbReference type="ChEBI" id="CHEBI:57540"/>
        <dbReference type="ChEBI" id="CHEBI:57945"/>
        <dbReference type="ChEBI" id="CHEBI:132124"/>
    </reaction>
</comment>
<comment type="similarity">
    <text evidence="1 3">Belongs to the complex I 30 kDa subunit family.</text>
</comment>
<dbReference type="STRING" id="258533.BN977_00612"/>
<dbReference type="PANTHER" id="PTHR10884:SF14">
    <property type="entry name" value="NADH DEHYDROGENASE [UBIQUINONE] IRON-SULFUR PROTEIN 3, MITOCHONDRIAL"/>
    <property type="match status" value="1"/>
</dbReference>
<dbReference type="GO" id="GO:0008137">
    <property type="term" value="F:NADH dehydrogenase (ubiquinone) activity"/>
    <property type="evidence" value="ECO:0007669"/>
    <property type="project" value="InterPro"/>
</dbReference>
<proteinExistence type="inferred from homology"/>
<feature type="domain" description="NADH:ubiquinone oxidoreductase 30kDa subunit" evidence="4">
    <location>
        <begin position="47"/>
        <end position="168"/>
    </location>
</feature>
<comment type="subunit">
    <text evidence="3">NDH-1 is composed of 14 different subunits. Subunits NuoB, C, D, E, F, and G constitute the peripheral sector of the complex.</text>
</comment>
<dbReference type="eggNOG" id="COG0852">
    <property type="taxonomic scope" value="Bacteria"/>
</dbReference>
<dbReference type="Gene3D" id="3.30.460.80">
    <property type="entry name" value="NADH:ubiquinone oxidoreductase, 30kDa subunit"/>
    <property type="match status" value="1"/>
</dbReference>
<dbReference type="NCBIfam" id="TIGR01961">
    <property type="entry name" value="NuoC_fam"/>
    <property type="match status" value="1"/>
</dbReference>
<comment type="caution">
    <text evidence="5">The sequence shown here is derived from an EMBL/GenBank/DDBJ whole genome shotgun (WGS) entry which is preliminary data.</text>
</comment>
<keyword evidence="3" id="KW-0472">Membrane</keyword>
<keyword evidence="3" id="KW-0520">NAD</keyword>
<protein>
    <recommendedName>
        <fullName evidence="3">NADH-quinone oxidoreductase subunit C</fullName>
        <ecNumber evidence="3">7.1.1.-</ecNumber>
    </recommendedName>
    <alternativeName>
        <fullName evidence="3">NADH dehydrogenase I subunit C</fullName>
    </alternativeName>
    <alternativeName>
        <fullName evidence="3">NDH-1 subunit C</fullName>
    </alternativeName>
</protein>
<keyword evidence="3" id="KW-0874">Quinone</keyword>
<dbReference type="Pfam" id="PF00329">
    <property type="entry name" value="Complex1_30kDa"/>
    <property type="match status" value="1"/>
</dbReference>
<dbReference type="AlphaFoldDB" id="W9AT96"/>
<dbReference type="GO" id="GO:0005886">
    <property type="term" value="C:plasma membrane"/>
    <property type="evidence" value="ECO:0007669"/>
    <property type="project" value="UniProtKB-SubCell"/>
</dbReference>
<evidence type="ECO:0000256" key="2">
    <source>
        <dbReference type="ARBA" id="ARBA00022448"/>
    </source>
</evidence>
<accession>W9AT96</accession>
<dbReference type="OrthoDB" id="9803286at2"/>
<keyword evidence="6" id="KW-1185">Reference proteome</keyword>
<dbReference type="Proteomes" id="UP000028870">
    <property type="component" value="Unassembled WGS sequence"/>
</dbReference>
<keyword evidence="2 3" id="KW-0813">Transport</keyword>
<keyword evidence="3" id="KW-1278">Translocase</keyword>
<evidence type="ECO:0000259" key="4">
    <source>
        <dbReference type="Pfam" id="PF00329"/>
    </source>
</evidence>
<evidence type="ECO:0000256" key="3">
    <source>
        <dbReference type="HAMAP-Rule" id="MF_01357"/>
    </source>
</evidence>
<name>W9AT96_MYCCO</name>
<evidence type="ECO:0000256" key="1">
    <source>
        <dbReference type="ARBA" id="ARBA00007569"/>
    </source>
</evidence>
<gene>
    <name evidence="3" type="primary">nuoC</name>
    <name evidence="5" type="ORF">BN977_00612</name>
</gene>
<comment type="subcellular location">
    <subcellularLocation>
        <location evidence="3">Cell membrane</location>
        <topology evidence="3">Peripheral membrane protein</topology>
        <orientation evidence="3">Cytoplasmic side</orientation>
    </subcellularLocation>
</comment>
<dbReference type="GO" id="GO:0050136">
    <property type="term" value="F:NADH dehydrogenase (quinone) (non-electrogenic) activity"/>
    <property type="evidence" value="ECO:0007669"/>
    <property type="project" value="UniProtKB-UniRule"/>
</dbReference>
<dbReference type="RefSeq" id="WP_024452664.1">
    <property type="nucleotide sequence ID" value="NZ_CCBB010000001.1"/>
</dbReference>
<dbReference type="InterPro" id="IPR001268">
    <property type="entry name" value="NADH_UbQ_OxRdtase_30kDa_su"/>
</dbReference>
<reference evidence="5" key="2">
    <citation type="submission" date="2014-03" db="EMBL/GenBank/DDBJ databases">
        <authorList>
            <person name="Urmite Genomes"/>
        </authorList>
    </citation>
    <scope>NUCLEOTIDE SEQUENCE</scope>
    <source>
        <strain evidence="5">DSM 44829</strain>
    </source>
</reference>
<dbReference type="PANTHER" id="PTHR10884">
    <property type="entry name" value="NADH DEHYDROGENASE UBIQUINONE IRON-SULFUR PROTEIN 3"/>
    <property type="match status" value="1"/>
</dbReference>
<reference evidence="5" key="1">
    <citation type="submission" date="2014-03" db="EMBL/GenBank/DDBJ databases">
        <title>Draft Genome Sequence of Mycobacterium cosmeticum DSM 44829.</title>
        <authorList>
            <person name="Croce O."/>
            <person name="Robert C."/>
            <person name="Raoult D."/>
            <person name="Drancourt M."/>
        </authorList>
    </citation>
    <scope>NUCLEOTIDE SEQUENCE [LARGE SCALE GENOMIC DNA]</scope>
    <source>
        <strain evidence="5">DSM 44829</strain>
    </source>
</reference>
<dbReference type="EMBL" id="CCBB010000001">
    <property type="protein sequence ID" value="CDO05836.1"/>
    <property type="molecule type" value="Genomic_DNA"/>
</dbReference>
<dbReference type="InterPro" id="IPR010218">
    <property type="entry name" value="NADH_DH_suC"/>
</dbReference>
<dbReference type="InterPro" id="IPR037232">
    <property type="entry name" value="NADH_quin_OxRdtase_su_C/D-like"/>
</dbReference>
<sequence>MNRGKAERPYGGYFDDVVTDLTHAVGSAEFARAVESVSTDHAQLTLRVARRHLIAVATAMRDDPALRFEFCAGVTGVHYPQLPGQELRALYQLMSIHHNRRVCIEVTAPESDPHIPSLCEVYPTCDWHEREAYDFFGIVFDGHPALTRIEMPDDWVGHPQRKDYPLGGIAVEYHGARIAPPDQRGACCP</sequence>
<evidence type="ECO:0000313" key="6">
    <source>
        <dbReference type="Proteomes" id="UP000028870"/>
    </source>
</evidence>
<dbReference type="HAMAP" id="MF_01357">
    <property type="entry name" value="NDH1_NuoC"/>
    <property type="match status" value="1"/>
</dbReference>